<organism evidence="2 3">
    <name type="scientific">Septoria linicola</name>
    <dbReference type="NCBI Taxonomy" id="215465"/>
    <lineage>
        <taxon>Eukaryota</taxon>
        <taxon>Fungi</taxon>
        <taxon>Dikarya</taxon>
        <taxon>Ascomycota</taxon>
        <taxon>Pezizomycotina</taxon>
        <taxon>Dothideomycetes</taxon>
        <taxon>Dothideomycetidae</taxon>
        <taxon>Mycosphaerellales</taxon>
        <taxon>Mycosphaerellaceae</taxon>
        <taxon>Septoria</taxon>
    </lineage>
</organism>
<keyword evidence="3" id="KW-1185">Reference proteome</keyword>
<dbReference type="EMBL" id="CP099425">
    <property type="protein sequence ID" value="USW56008.1"/>
    <property type="molecule type" value="Genomic_DNA"/>
</dbReference>
<reference evidence="2" key="1">
    <citation type="submission" date="2022-06" db="EMBL/GenBank/DDBJ databases">
        <title>Complete genome sequences of two strains of the flax pathogen Septoria linicola.</title>
        <authorList>
            <person name="Lapalu N."/>
            <person name="Simon A."/>
            <person name="Demenou B."/>
            <person name="Paumier D."/>
            <person name="Guillot M.-P."/>
            <person name="Gout L."/>
            <person name="Valade R."/>
        </authorList>
    </citation>
    <scope>NUCLEOTIDE SEQUENCE</scope>
    <source>
        <strain evidence="2">SE15195</strain>
    </source>
</reference>
<feature type="compositionally biased region" description="Basic and acidic residues" evidence="1">
    <location>
        <begin position="58"/>
        <end position="73"/>
    </location>
</feature>
<evidence type="ECO:0000313" key="2">
    <source>
        <dbReference type="EMBL" id="USW56008.1"/>
    </source>
</evidence>
<dbReference type="Proteomes" id="UP001056384">
    <property type="component" value="Chromosome 8"/>
</dbReference>
<protein>
    <submittedName>
        <fullName evidence="2">Uncharacterized protein</fullName>
    </submittedName>
</protein>
<evidence type="ECO:0000256" key="1">
    <source>
        <dbReference type="SAM" id="MobiDB-lite"/>
    </source>
</evidence>
<feature type="region of interest" description="Disordered" evidence="1">
    <location>
        <begin position="1"/>
        <end position="77"/>
    </location>
</feature>
<feature type="compositionally biased region" description="Basic and acidic residues" evidence="1">
    <location>
        <begin position="33"/>
        <end position="48"/>
    </location>
</feature>
<name>A0A9Q9B1T0_9PEZI</name>
<sequence>MSLNPNSKHSEPGAWPTLDQAKEKNDIPGLGEPFEKVEAPVDRSREPEAKEDEGYLVIDKKSIPHPGELERNGKPYGTIGSVAVEKKGFLGLFGKKTAKADEPDKMVDDFVELPGDLEVDAKGEPVKKSRKA</sequence>
<gene>
    <name evidence="2" type="ORF">Slin15195_G093270</name>
</gene>
<dbReference type="OrthoDB" id="3629991at2759"/>
<proteinExistence type="predicted"/>
<dbReference type="AlphaFoldDB" id="A0A9Q9B1T0"/>
<accession>A0A9Q9B1T0</accession>
<evidence type="ECO:0000313" key="3">
    <source>
        <dbReference type="Proteomes" id="UP001056384"/>
    </source>
</evidence>